<feature type="domain" description="ParB-like N-terminal" evidence="4">
    <location>
        <begin position="40"/>
        <end position="130"/>
    </location>
</feature>
<dbReference type="PANTHER" id="PTHR33375:SF1">
    <property type="entry name" value="CHROMOSOME-PARTITIONING PROTEIN PARB-RELATED"/>
    <property type="match status" value="1"/>
</dbReference>
<accession>A0A3L9M5U8</accession>
<dbReference type="InterPro" id="IPR050336">
    <property type="entry name" value="Chromosome_partition/occlusion"/>
</dbReference>
<dbReference type="Proteomes" id="UP000275348">
    <property type="component" value="Unassembled WGS sequence"/>
</dbReference>
<organism evidence="5 6">
    <name type="scientific">Faecalibacter macacae</name>
    <dbReference type="NCBI Taxonomy" id="1859289"/>
    <lineage>
        <taxon>Bacteria</taxon>
        <taxon>Pseudomonadati</taxon>
        <taxon>Bacteroidota</taxon>
        <taxon>Flavobacteriia</taxon>
        <taxon>Flavobacteriales</taxon>
        <taxon>Weeksellaceae</taxon>
        <taxon>Faecalibacter</taxon>
    </lineage>
</organism>
<dbReference type="GO" id="GO:0003677">
    <property type="term" value="F:DNA binding"/>
    <property type="evidence" value="ECO:0007669"/>
    <property type="project" value="UniProtKB-KW"/>
</dbReference>
<keyword evidence="2" id="KW-0159">Chromosome partition</keyword>
<dbReference type="InterPro" id="IPR041468">
    <property type="entry name" value="HTH_ParB/Spo0J"/>
</dbReference>
<dbReference type="FunFam" id="3.90.1530.30:FF:000001">
    <property type="entry name" value="Chromosome partitioning protein ParB"/>
    <property type="match status" value="1"/>
</dbReference>
<evidence type="ECO:0000256" key="1">
    <source>
        <dbReference type="ARBA" id="ARBA00006295"/>
    </source>
</evidence>
<dbReference type="InterPro" id="IPR036086">
    <property type="entry name" value="ParB/Sulfiredoxin_sf"/>
</dbReference>
<dbReference type="InterPro" id="IPR004437">
    <property type="entry name" value="ParB/RepB/Spo0J"/>
</dbReference>
<dbReference type="InterPro" id="IPR003115">
    <property type="entry name" value="ParB_N"/>
</dbReference>
<protein>
    <submittedName>
        <fullName evidence="5">ParB/RepB/Spo0J family partition protein</fullName>
    </submittedName>
</protein>
<proteinExistence type="inferred from homology"/>
<dbReference type="InterPro" id="IPR057240">
    <property type="entry name" value="ParB_dimer_C"/>
</dbReference>
<keyword evidence="3" id="KW-0238">DNA-binding</keyword>
<name>A0A3L9M5U8_9FLAO</name>
<evidence type="ECO:0000259" key="4">
    <source>
        <dbReference type="SMART" id="SM00470"/>
    </source>
</evidence>
<sequence length="299" mass="34116">MAKSNKNNRLGRGLSALLKDEPTVHSASDDGAKKLVGNIIEIDLNKITANPWQPRTNFDKRNLEDLVTSIQALGVIQPITVRKKNDGTYELISGERRFRASTIANKRTIPAYVRLANDQEMLEMALVENIQRQDLDAIEIALSYQQLIDEVKLTQEELSKRVGKDRSSITNYLRLLKLDPIIQTGIRDGMISMGHGRALMAIDDADKQFEIYERIVRDNLSVRDTEKLIKAVKEGLQPEDKVKEKVELPEHYQTAMDRFQQRLNTGVKIQRAKNGKGKIIIDFASDEEFERLRSFLNEN</sequence>
<dbReference type="EMBL" id="RDOJ01000023">
    <property type="protein sequence ID" value="RLZ06684.1"/>
    <property type="molecule type" value="Genomic_DNA"/>
</dbReference>
<dbReference type="SUPFAM" id="SSF110849">
    <property type="entry name" value="ParB/Sulfiredoxin"/>
    <property type="match status" value="1"/>
</dbReference>
<dbReference type="SUPFAM" id="SSF109709">
    <property type="entry name" value="KorB DNA-binding domain-like"/>
    <property type="match status" value="1"/>
</dbReference>
<dbReference type="CDD" id="cd16393">
    <property type="entry name" value="SPO0J_N"/>
    <property type="match status" value="1"/>
</dbReference>
<dbReference type="GO" id="GO:0007059">
    <property type="term" value="P:chromosome segregation"/>
    <property type="evidence" value="ECO:0007669"/>
    <property type="project" value="UniProtKB-KW"/>
</dbReference>
<dbReference type="Pfam" id="PF17762">
    <property type="entry name" value="HTH_ParB"/>
    <property type="match status" value="1"/>
</dbReference>
<dbReference type="NCBIfam" id="TIGR00180">
    <property type="entry name" value="parB_part"/>
    <property type="match status" value="1"/>
</dbReference>
<dbReference type="Gene3D" id="3.90.1530.30">
    <property type="match status" value="1"/>
</dbReference>
<dbReference type="AlphaFoldDB" id="A0A3L9M5U8"/>
<dbReference type="GO" id="GO:0005694">
    <property type="term" value="C:chromosome"/>
    <property type="evidence" value="ECO:0007669"/>
    <property type="project" value="TreeGrafter"/>
</dbReference>
<comment type="similarity">
    <text evidence="1">Belongs to the ParB family.</text>
</comment>
<dbReference type="RefSeq" id="WP_121935608.1">
    <property type="nucleotide sequence ID" value="NZ_RDOJ01000023.1"/>
</dbReference>
<dbReference type="Gene3D" id="1.10.10.2830">
    <property type="match status" value="1"/>
</dbReference>
<dbReference type="OrthoDB" id="9802051at2"/>
<evidence type="ECO:0000256" key="2">
    <source>
        <dbReference type="ARBA" id="ARBA00022829"/>
    </source>
</evidence>
<gene>
    <name evidence="5" type="ORF">EAH69_12810</name>
</gene>
<dbReference type="Pfam" id="PF02195">
    <property type="entry name" value="ParB_N"/>
    <property type="match status" value="1"/>
</dbReference>
<evidence type="ECO:0000313" key="5">
    <source>
        <dbReference type="EMBL" id="RLZ06684.1"/>
    </source>
</evidence>
<keyword evidence="6" id="KW-1185">Reference proteome</keyword>
<dbReference type="PANTHER" id="PTHR33375">
    <property type="entry name" value="CHROMOSOME-PARTITIONING PROTEIN PARB-RELATED"/>
    <property type="match status" value="1"/>
</dbReference>
<evidence type="ECO:0000313" key="6">
    <source>
        <dbReference type="Proteomes" id="UP000275348"/>
    </source>
</evidence>
<evidence type="ECO:0000256" key="3">
    <source>
        <dbReference type="ARBA" id="ARBA00023125"/>
    </source>
</evidence>
<dbReference type="FunFam" id="1.10.10.2830:FF:000001">
    <property type="entry name" value="Chromosome partitioning protein ParB"/>
    <property type="match status" value="1"/>
</dbReference>
<dbReference type="SMART" id="SM00470">
    <property type="entry name" value="ParB"/>
    <property type="match status" value="1"/>
</dbReference>
<comment type="caution">
    <text evidence="5">The sequence shown here is derived from an EMBL/GenBank/DDBJ whole genome shotgun (WGS) entry which is preliminary data.</text>
</comment>
<dbReference type="Pfam" id="PF23552">
    <property type="entry name" value="ParB_C"/>
    <property type="match status" value="1"/>
</dbReference>
<reference evidence="5 6" key="1">
    <citation type="submission" date="2018-10" db="EMBL/GenBank/DDBJ databases">
        <authorList>
            <person name="Chen X."/>
        </authorList>
    </citation>
    <scope>NUCLEOTIDE SEQUENCE [LARGE SCALE GENOMIC DNA]</scope>
    <source>
        <strain evidence="5 6">YIM 102668</strain>
    </source>
</reference>